<evidence type="ECO:0000313" key="2">
    <source>
        <dbReference type="EMBL" id="AGT31952.2"/>
    </source>
</evidence>
<dbReference type="KEGG" id="gjf:M493_08365"/>
<dbReference type="Proteomes" id="UP000015500">
    <property type="component" value="Chromosome"/>
</dbReference>
<keyword evidence="3" id="KW-1185">Reference proteome</keyword>
<dbReference type="HOGENOM" id="CLU_017352_1_0_9"/>
<dbReference type="InterPro" id="IPR053046">
    <property type="entry name" value="ABC-5_transporter"/>
</dbReference>
<dbReference type="PANTHER" id="PTHR39177:SF1">
    <property type="entry name" value="ABC TRANSPORTER PERMEASE YTRC-RELATED"/>
    <property type="match status" value="1"/>
</dbReference>
<accession>S5Z4T6</accession>
<reference evidence="2 3" key="1">
    <citation type="journal article" date="2014" name="Genome Announc.">
        <title>Complete Genome Sequence of the Thermophilic Polychlorinated Biphenyl Degrader Geobacillus sp. Strain JF8 (NBRC 109937).</title>
        <authorList>
            <person name="Shintani M."/>
            <person name="Ohtsubo Y."/>
            <person name="Fukuda K."/>
            <person name="Hosoyama A."/>
            <person name="Ohji S."/>
            <person name="Yamazoe A."/>
            <person name="Fujita N."/>
            <person name="Nagata Y."/>
            <person name="Tsuda M."/>
            <person name="Hatta T."/>
            <person name="Kimbara K."/>
        </authorList>
    </citation>
    <scope>NUCLEOTIDE SEQUENCE [LARGE SCALE GENOMIC DNA]</scope>
    <source>
        <strain evidence="2 3">JF8</strain>
    </source>
</reference>
<protein>
    <submittedName>
        <fullName evidence="2">Multidrug ABC transporter permease</fullName>
    </submittedName>
</protein>
<feature type="transmembrane region" description="Helical" evidence="1">
    <location>
        <begin position="341"/>
        <end position="358"/>
    </location>
</feature>
<evidence type="ECO:0000313" key="3">
    <source>
        <dbReference type="Proteomes" id="UP000015500"/>
    </source>
</evidence>
<gene>
    <name evidence="2" type="ORF">M493_08365</name>
</gene>
<dbReference type="STRING" id="1921421.M493_08365"/>
<dbReference type="AlphaFoldDB" id="S5Z4T6"/>
<dbReference type="EMBL" id="CP006254">
    <property type="protein sequence ID" value="AGT31952.2"/>
    <property type="molecule type" value="Genomic_DNA"/>
</dbReference>
<feature type="transmembrane region" description="Helical" evidence="1">
    <location>
        <begin position="190"/>
        <end position="213"/>
    </location>
</feature>
<feature type="transmembrane region" description="Helical" evidence="1">
    <location>
        <begin position="154"/>
        <end position="178"/>
    </location>
</feature>
<keyword evidence="1" id="KW-0812">Transmembrane</keyword>
<keyword evidence="1" id="KW-1133">Transmembrane helix</keyword>
<organism evidence="2 3">
    <name type="scientific">Geobacillus genomosp. 3</name>
    <dbReference type="NCBI Taxonomy" id="1921421"/>
    <lineage>
        <taxon>Bacteria</taxon>
        <taxon>Bacillati</taxon>
        <taxon>Bacillota</taxon>
        <taxon>Bacilli</taxon>
        <taxon>Bacillales</taxon>
        <taxon>Anoxybacillaceae</taxon>
        <taxon>Geobacillus</taxon>
    </lineage>
</organism>
<evidence type="ECO:0000256" key="1">
    <source>
        <dbReference type="SAM" id="Phobius"/>
    </source>
</evidence>
<feature type="transmembrane region" description="Helical" evidence="1">
    <location>
        <begin position="118"/>
        <end position="142"/>
    </location>
</feature>
<dbReference type="PANTHER" id="PTHR39177">
    <property type="entry name" value="ABC TRANSPORTER PERMEASE YTRC-RELATED"/>
    <property type="match status" value="1"/>
</dbReference>
<sequence length="576" mass="65676">MKWGELLMSAKRLSANRAMWGQNMRQVSWVAVVHLLFWLAAIVLPMGLAYSQYDPKNGEIPRWETVYDISNGFEALIAWFAPMLASAAVLRYMQDKRAADLIHSLPIRRTELLAGQMVYGWLMLVLPLLTAALAAVGCLYGLDLPWPIGAADVWRWFGETLVMETLIFALGIVVGVLVGQSALHVALTTIFLFFPAGIMVLIVSNLSLLLYGFPDMYYLSSELDQWVMPIRYAMLAHQAMSAGEAGLLLLLSLLFFGLSIWLYERRPAEAAGQALAFPALRPLFVYGVAFCSWLVGGFYFGEVERQWGWIVFGYITFSLLGYAIAQMVIAKTWRVFHRWKGYVAFAAVMAVLAFLIRVDLTGYEQRVPAVADIKQVYFGQSTMNFEHPEQIGRSFVEYDQFLRTKENIEAVRAFHQQLAHDQPRSSRFEQVQSVVIGYVLKDGTRLLRRYEVPVELYMTHFRRIMESKEYKQQYHLLLRPGGYSPIRQVTIRNMNTGQPVLVLAEPKEIESFIGALKQDLWNEPVENMMGTVSIWYGDVELLQSDGDSFGLGLAENYTHVRQWLERRHVGDDLIKK</sequence>
<proteinExistence type="predicted"/>
<keyword evidence="1" id="KW-0472">Membrane</keyword>
<feature type="transmembrane region" description="Helical" evidence="1">
    <location>
        <begin position="283"/>
        <end position="301"/>
    </location>
</feature>
<feature type="transmembrane region" description="Helical" evidence="1">
    <location>
        <begin position="245"/>
        <end position="263"/>
    </location>
</feature>
<name>S5Z4T6_GEOG3</name>
<feature type="transmembrane region" description="Helical" evidence="1">
    <location>
        <begin position="307"/>
        <end position="329"/>
    </location>
</feature>
<feature type="transmembrane region" description="Helical" evidence="1">
    <location>
        <begin position="75"/>
        <end position="93"/>
    </location>
</feature>